<dbReference type="Pfam" id="PF00480">
    <property type="entry name" value="ROK"/>
    <property type="match status" value="1"/>
</dbReference>
<evidence type="ECO:0000313" key="2">
    <source>
        <dbReference type="EMBL" id="KAA0595319.1"/>
    </source>
</evidence>
<keyword evidence="3" id="KW-1185">Reference proteome</keyword>
<dbReference type="PROSITE" id="PS01125">
    <property type="entry name" value="ROK"/>
    <property type="match status" value="1"/>
</dbReference>
<dbReference type="InterPro" id="IPR036390">
    <property type="entry name" value="WH_DNA-bd_sf"/>
</dbReference>
<dbReference type="RefSeq" id="WP_149232259.1">
    <property type="nucleotide sequence ID" value="NZ_JALJXJ010000007.1"/>
</dbReference>
<dbReference type="InterPro" id="IPR036388">
    <property type="entry name" value="WH-like_DNA-bd_sf"/>
</dbReference>
<evidence type="ECO:0000313" key="3">
    <source>
        <dbReference type="Proteomes" id="UP000324927"/>
    </source>
</evidence>
<gene>
    <name evidence="2" type="ORF">FZ942_16965</name>
</gene>
<dbReference type="PANTHER" id="PTHR18964">
    <property type="entry name" value="ROK (REPRESSOR, ORF, KINASE) FAMILY"/>
    <property type="match status" value="1"/>
</dbReference>
<dbReference type="EMBL" id="VTTN01000006">
    <property type="protein sequence ID" value="KAA0595319.1"/>
    <property type="molecule type" value="Genomic_DNA"/>
</dbReference>
<reference evidence="2 3" key="1">
    <citation type="submission" date="2019-08" db="EMBL/GenBank/DDBJ databases">
        <authorList>
            <person name="Grouzdev D."/>
            <person name="Tikhonova E."/>
            <person name="Kravchenko I."/>
        </authorList>
    </citation>
    <scope>NUCLEOTIDE SEQUENCE [LARGE SCALE GENOMIC DNA]</scope>
    <source>
        <strain evidence="2 3">59b</strain>
    </source>
</reference>
<dbReference type="OrthoDB" id="9810372at2"/>
<dbReference type="PANTHER" id="PTHR18964:SF173">
    <property type="entry name" value="GLUCOKINASE"/>
    <property type="match status" value="1"/>
</dbReference>
<dbReference type="Gene3D" id="3.30.420.40">
    <property type="match status" value="2"/>
</dbReference>
<evidence type="ECO:0000256" key="1">
    <source>
        <dbReference type="ARBA" id="ARBA00006479"/>
    </source>
</evidence>
<dbReference type="SUPFAM" id="SSF46785">
    <property type="entry name" value="Winged helix' DNA-binding domain"/>
    <property type="match status" value="1"/>
</dbReference>
<sequence length="413" mass="43275">MVDWQRLSDGERALLERLFWAGGLSRGELAASVDFSKSKANLAISSLIGRELIEEGGVQPSSGGRRPEVLRLSHRMGVLAGIDIGATSIDVALLAPDMTVLDHRSEPADVRDGPAAVFGRVRDLLREARERMGVGPSRVLGIGVGVPGPVAFDSGMLVNPPLLPGWESFSIREFLAEEYAAPVFVDNDVNILALGTHWRLRGQLQNFLVIKIGTGIGCGIICHGMVYRGRDGSAGDVGHICVDPQGPICHCGNAGCVEAMAAGPAIARMAEEAARAGESPRLMELLERNGRLTTVDLGNASRAGDAAANAIVQRAGAHIGWMLAAVVNFFNPSHIFIGGGVARIGPLLLASIRQSVYQRSLALSTRHLDIRDVPEVESAGVIGAAVMAVQETMLAGVGLAGAGLAGAGRSLRS</sequence>
<accession>A0A5A9GPU5</accession>
<dbReference type="AlphaFoldDB" id="A0A5A9GPU5"/>
<dbReference type="InterPro" id="IPR043129">
    <property type="entry name" value="ATPase_NBD"/>
</dbReference>
<dbReference type="InterPro" id="IPR000600">
    <property type="entry name" value="ROK"/>
</dbReference>
<name>A0A5A9GPU5_AZOLI</name>
<dbReference type="Proteomes" id="UP000324927">
    <property type="component" value="Unassembled WGS sequence"/>
</dbReference>
<comment type="caution">
    <text evidence="2">The sequence shown here is derived from an EMBL/GenBank/DDBJ whole genome shotgun (WGS) entry which is preliminary data.</text>
</comment>
<organism evidence="2 3">
    <name type="scientific">Azospirillum lipoferum</name>
    <dbReference type="NCBI Taxonomy" id="193"/>
    <lineage>
        <taxon>Bacteria</taxon>
        <taxon>Pseudomonadati</taxon>
        <taxon>Pseudomonadota</taxon>
        <taxon>Alphaproteobacteria</taxon>
        <taxon>Rhodospirillales</taxon>
        <taxon>Azospirillaceae</taxon>
        <taxon>Azospirillum</taxon>
    </lineage>
</organism>
<dbReference type="InterPro" id="IPR049874">
    <property type="entry name" value="ROK_cs"/>
</dbReference>
<comment type="similarity">
    <text evidence="1">Belongs to the ROK (NagC/XylR) family.</text>
</comment>
<dbReference type="SUPFAM" id="SSF53067">
    <property type="entry name" value="Actin-like ATPase domain"/>
    <property type="match status" value="1"/>
</dbReference>
<protein>
    <submittedName>
        <fullName evidence="2">ROK family protein</fullName>
    </submittedName>
</protein>
<dbReference type="Gene3D" id="1.10.10.10">
    <property type="entry name" value="Winged helix-like DNA-binding domain superfamily/Winged helix DNA-binding domain"/>
    <property type="match status" value="1"/>
</dbReference>
<proteinExistence type="inferred from homology"/>